<evidence type="ECO:0000313" key="4">
    <source>
        <dbReference type="EMBL" id="KAB2950587.1"/>
    </source>
</evidence>
<dbReference type="GO" id="GO:0005737">
    <property type="term" value="C:cytoplasm"/>
    <property type="evidence" value="ECO:0007669"/>
    <property type="project" value="TreeGrafter"/>
</dbReference>
<keyword evidence="5" id="KW-1185">Reference proteome</keyword>
<dbReference type="Pfam" id="PF01205">
    <property type="entry name" value="Impact_N"/>
    <property type="match status" value="1"/>
</dbReference>
<dbReference type="NCBIfam" id="TIGR00257">
    <property type="entry name" value="IMPACT_YIGZ"/>
    <property type="match status" value="1"/>
</dbReference>
<dbReference type="InterPro" id="IPR015269">
    <property type="entry name" value="UPF0029_Impact_C"/>
</dbReference>
<dbReference type="InterPro" id="IPR001498">
    <property type="entry name" value="Impact_N"/>
</dbReference>
<dbReference type="AlphaFoldDB" id="A0A6I0F1X5"/>
<sequence>MEINRSRFISYVNRAVTEAEAQEFIATIKKKHWDATHNCSAYICGEQDEHQKANDDGEPSGTAGKPILEVIKKNDLKDTVIVVTRYFGGIKLGAGGLIRAYGKSASIGIKTVGIIERSLFRKISFLIDYTYWGKIEKNLRDQRYRIHETTYADKINLVVLAKVGEEEILEEKMIDYTSGQINIERKGFIYVDEKLE</sequence>
<dbReference type="InterPro" id="IPR020569">
    <property type="entry name" value="UPF0029_Impact_CS"/>
</dbReference>
<dbReference type="Proteomes" id="UP000468766">
    <property type="component" value="Unassembled WGS sequence"/>
</dbReference>
<dbReference type="EMBL" id="WBXO01000034">
    <property type="protein sequence ID" value="KAB2950587.1"/>
    <property type="molecule type" value="Genomic_DNA"/>
</dbReference>
<dbReference type="SUPFAM" id="SSF54211">
    <property type="entry name" value="Ribosomal protein S5 domain 2-like"/>
    <property type="match status" value="1"/>
</dbReference>
<evidence type="ECO:0000259" key="2">
    <source>
        <dbReference type="Pfam" id="PF01205"/>
    </source>
</evidence>
<dbReference type="InterPro" id="IPR036956">
    <property type="entry name" value="Impact_N_sf"/>
</dbReference>
<comment type="caution">
    <text evidence="4">The sequence shown here is derived from an EMBL/GenBank/DDBJ whole genome shotgun (WGS) entry which is preliminary data.</text>
</comment>
<feature type="domain" description="Impact N-terminal" evidence="2">
    <location>
        <begin position="5"/>
        <end position="106"/>
    </location>
</feature>
<protein>
    <submittedName>
        <fullName evidence="4">YigZ family protein</fullName>
    </submittedName>
</protein>
<gene>
    <name evidence="4" type="ORF">F9B85_14090</name>
</gene>
<dbReference type="PROSITE" id="PS00910">
    <property type="entry name" value="UPF0029"/>
    <property type="match status" value="1"/>
</dbReference>
<dbReference type="GO" id="GO:0006446">
    <property type="term" value="P:regulation of translational initiation"/>
    <property type="evidence" value="ECO:0007669"/>
    <property type="project" value="TreeGrafter"/>
</dbReference>
<dbReference type="InterPro" id="IPR015796">
    <property type="entry name" value="Impact_YigZ-like"/>
</dbReference>
<dbReference type="Pfam" id="PF09186">
    <property type="entry name" value="DUF1949"/>
    <property type="match status" value="1"/>
</dbReference>
<name>A0A6I0F1X5_9FIRM</name>
<dbReference type="OrthoDB" id="9813771at2"/>
<accession>A0A6I0F1X5</accession>
<dbReference type="Gene3D" id="3.30.230.30">
    <property type="entry name" value="Impact, N-terminal domain"/>
    <property type="match status" value="1"/>
</dbReference>
<dbReference type="InterPro" id="IPR023582">
    <property type="entry name" value="Impact"/>
</dbReference>
<feature type="domain" description="UPF0029" evidence="3">
    <location>
        <begin position="127"/>
        <end position="180"/>
    </location>
</feature>
<dbReference type="PANTHER" id="PTHR16301:SF20">
    <property type="entry name" value="IMPACT FAMILY MEMBER YIGZ"/>
    <property type="match status" value="1"/>
</dbReference>
<evidence type="ECO:0000256" key="1">
    <source>
        <dbReference type="ARBA" id="ARBA00007665"/>
    </source>
</evidence>
<dbReference type="InterPro" id="IPR035647">
    <property type="entry name" value="EFG_III/V"/>
</dbReference>
<dbReference type="SUPFAM" id="SSF54980">
    <property type="entry name" value="EF-G C-terminal domain-like"/>
    <property type="match status" value="1"/>
</dbReference>
<organism evidence="4 5">
    <name type="scientific">Heliorestis acidaminivorans</name>
    <dbReference type="NCBI Taxonomy" id="553427"/>
    <lineage>
        <taxon>Bacteria</taxon>
        <taxon>Bacillati</taxon>
        <taxon>Bacillota</taxon>
        <taxon>Clostridia</taxon>
        <taxon>Eubacteriales</taxon>
        <taxon>Heliobacteriaceae</taxon>
        <taxon>Heliorestis</taxon>
    </lineage>
</organism>
<dbReference type="InterPro" id="IPR020568">
    <property type="entry name" value="Ribosomal_Su5_D2-typ_SF"/>
</dbReference>
<comment type="similarity">
    <text evidence="1">Belongs to the IMPACT family.</text>
</comment>
<evidence type="ECO:0000259" key="3">
    <source>
        <dbReference type="Pfam" id="PF09186"/>
    </source>
</evidence>
<proteinExistence type="inferred from homology"/>
<reference evidence="4 5" key="1">
    <citation type="submission" date="2019-10" db="EMBL/GenBank/DDBJ databases">
        <title>Whole-genome sequence of the extremophile Heliorestis acidaminivorans DSM 24790.</title>
        <authorList>
            <person name="Kyndt J.A."/>
            <person name="Meyer T.E."/>
        </authorList>
    </citation>
    <scope>NUCLEOTIDE SEQUENCE [LARGE SCALE GENOMIC DNA]</scope>
    <source>
        <strain evidence="4 5">DSM 24790</strain>
    </source>
</reference>
<dbReference type="PANTHER" id="PTHR16301">
    <property type="entry name" value="IMPACT-RELATED"/>
    <property type="match status" value="1"/>
</dbReference>
<evidence type="ECO:0000313" key="5">
    <source>
        <dbReference type="Proteomes" id="UP000468766"/>
    </source>
</evidence>